<protein>
    <submittedName>
        <fullName evidence="8">OLC1v1005827C1</fullName>
    </submittedName>
</protein>
<dbReference type="InterPro" id="IPR001077">
    <property type="entry name" value="COMT_C"/>
</dbReference>
<dbReference type="PROSITE" id="PS51683">
    <property type="entry name" value="SAM_OMT_II"/>
    <property type="match status" value="1"/>
</dbReference>
<dbReference type="InterPro" id="IPR016461">
    <property type="entry name" value="COMT-like"/>
</dbReference>
<dbReference type="Proteomes" id="UP001161247">
    <property type="component" value="Chromosome 5"/>
</dbReference>
<proteinExistence type="inferred from homology"/>
<dbReference type="GO" id="GO:0009813">
    <property type="term" value="P:flavonoid biosynthetic process"/>
    <property type="evidence" value="ECO:0007669"/>
    <property type="project" value="UniProtKB-ARBA"/>
</dbReference>
<evidence type="ECO:0000256" key="1">
    <source>
        <dbReference type="ARBA" id="ARBA00022603"/>
    </source>
</evidence>
<dbReference type="SUPFAM" id="SSF46785">
    <property type="entry name" value="Winged helix' DNA-binding domain"/>
    <property type="match status" value="1"/>
</dbReference>
<evidence type="ECO:0000259" key="6">
    <source>
        <dbReference type="Pfam" id="PF00891"/>
    </source>
</evidence>
<keyword evidence="3" id="KW-0949">S-adenosyl-L-methionine</keyword>
<evidence type="ECO:0000256" key="2">
    <source>
        <dbReference type="ARBA" id="ARBA00022679"/>
    </source>
</evidence>
<dbReference type="AlphaFoldDB" id="A0AAV1DHI9"/>
<gene>
    <name evidence="8" type="ORF">OLC1_LOCUS15097</name>
</gene>
<dbReference type="InterPro" id="IPR029063">
    <property type="entry name" value="SAM-dependent_MTases_sf"/>
</dbReference>
<evidence type="ECO:0000256" key="4">
    <source>
        <dbReference type="ARBA" id="ARBA00034481"/>
    </source>
</evidence>
<dbReference type="SUPFAM" id="SSF53335">
    <property type="entry name" value="S-adenosyl-L-methionine-dependent methyltransferases"/>
    <property type="match status" value="1"/>
</dbReference>
<comment type="similarity">
    <text evidence="4">Belongs to the class I-like SAM-binding methyltransferase superfamily. Cation-independent O-methyltransferase family. COMT subfamily.</text>
</comment>
<reference evidence="8" key="1">
    <citation type="submission" date="2023-03" db="EMBL/GenBank/DDBJ databases">
        <authorList>
            <person name="Julca I."/>
        </authorList>
    </citation>
    <scope>NUCLEOTIDE SEQUENCE</scope>
</reference>
<accession>A0AAV1DHI9</accession>
<feature type="active site" description="Proton acceptor" evidence="5">
    <location>
        <position position="273"/>
    </location>
</feature>
<dbReference type="GO" id="GO:0046983">
    <property type="term" value="F:protein dimerization activity"/>
    <property type="evidence" value="ECO:0007669"/>
    <property type="project" value="InterPro"/>
</dbReference>
<name>A0AAV1DHI9_OLDCO</name>
<dbReference type="GO" id="GO:0008757">
    <property type="term" value="F:S-adenosylmethionine-dependent methyltransferase activity"/>
    <property type="evidence" value="ECO:0007669"/>
    <property type="project" value="UniProtKB-ARBA"/>
</dbReference>
<keyword evidence="1" id="KW-0489">Methyltransferase</keyword>
<sequence>MSINSNKDLSILSKDEQEFLWSLYFDCGYVLGNVFRTVLELKVFEIISKAGTDAELSPEEIAGQLPAGRHEGTSAILDRMLHFLASYSILKCTYKNDNNNGGGSTTRRLYGLAPLSKFLVPDHEGFSRAPPAEWFNDRALNLGWSYLKDAVVEGGTPFNKANGMNMFDYLAQNDSSNRAFNDAMLATSTLWLSEVLDSYKGFENCKEIVDVGGGYGSTLQMIISKYPFIKGVNFDLPQVIRNAPPVPGVRHVEGDMLESVPQGETMLIMRVLHNWTDEHCLKVLKNCWEGLPESGKVIAIEMILPESSETEISSRIALTVDLVMFNVHPGGKERTAKEFDALAKGAGFISSNVVCRTSLLSVIEFYKS</sequence>
<keyword evidence="9" id="KW-1185">Reference proteome</keyword>
<keyword evidence="2" id="KW-0808">Transferase</keyword>
<evidence type="ECO:0000313" key="9">
    <source>
        <dbReference type="Proteomes" id="UP001161247"/>
    </source>
</evidence>
<evidence type="ECO:0000313" key="8">
    <source>
        <dbReference type="EMBL" id="CAI9106626.1"/>
    </source>
</evidence>
<feature type="domain" description="O-methyltransferase C-terminal" evidence="6">
    <location>
        <begin position="144"/>
        <end position="348"/>
    </location>
</feature>
<evidence type="ECO:0000256" key="5">
    <source>
        <dbReference type="PIRSR" id="PIRSR005739-1"/>
    </source>
</evidence>
<feature type="domain" description="O-methyltransferase dimerisation" evidence="7">
    <location>
        <begin position="28"/>
        <end position="121"/>
    </location>
</feature>
<dbReference type="InterPro" id="IPR036388">
    <property type="entry name" value="WH-like_DNA-bd_sf"/>
</dbReference>
<dbReference type="FunFam" id="1.10.10.10:FF:000357">
    <property type="entry name" value="Caffeic acid 3-O-methyltransferase"/>
    <property type="match status" value="1"/>
</dbReference>
<dbReference type="PANTHER" id="PTHR11746">
    <property type="entry name" value="O-METHYLTRANSFERASE"/>
    <property type="match status" value="1"/>
</dbReference>
<dbReference type="EMBL" id="OX459122">
    <property type="protein sequence ID" value="CAI9106626.1"/>
    <property type="molecule type" value="Genomic_DNA"/>
</dbReference>
<dbReference type="Pfam" id="PF08100">
    <property type="entry name" value="Dimerisation"/>
    <property type="match status" value="1"/>
</dbReference>
<dbReference type="InterPro" id="IPR012967">
    <property type="entry name" value="COMT_dimerisation"/>
</dbReference>
<dbReference type="GO" id="GO:0008171">
    <property type="term" value="F:O-methyltransferase activity"/>
    <property type="evidence" value="ECO:0007669"/>
    <property type="project" value="InterPro"/>
</dbReference>
<dbReference type="GO" id="GO:0032259">
    <property type="term" value="P:methylation"/>
    <property type="evidence" value="ECO:0007669"/>
    <property type="project" value="UniProtKB-KW"/>
</dbReference>
<dbReference type="Gene3D" id="1.10.10.10">
    <property type="entry name" value="Winged helix-like DNA-binding domain superfamily/Winged helix DNA-binding domain"/>
    <property type="match status" value="1"/>
</dbReference>
<dbReference type="Gene3D" id="3.40.50.150">
    <property type="entry name" value="Vaccinia Virus protein VP39"/>
    <property type="match status" value="1"/>
</dbReference>
<organism evidence="8 9">
    <name type="scientific">Oldenlandia corymbosa var. corymbosa</name>
    <dbReference type="NCBI Taxonomy" id="529605"/>
    <lineage>
        <taxon>Eukaryota</taxon>
        <taxon>Viridiplantae</taxon>
        <taxon>Streptophyta</taxon>
        <taxon>Embryophyta</taxon>
        <taxon>Tracheophyta</taxon>
        <taxon>Spermatophyta</taxon>
        <taxon>Magnoliopsida</taxon>
        <taxon>eudicotyledons</taxon>
        <taxon>Gunneridae</taxon>
        <taxon>Pentapetalae</taxon>
        <taxon>asterids</taxon>
        <taxon>lamiids</taxon>
        <taxon>Gentianales</taxon>
        <taxon>Rubiaceae</taxon>
        <taxon>Rubioideae</taxon>
        <taxon>Spermacoceae</taxon>
        <taxon>Hedyotis-Oldenlandia complex</taxon>
        <taxon>Oldenlandia</taxon>
    </lineage>
</organism>
<evidence type="ECO:0000259" key="7">
    <source>
        <dbReference type="Pfam" id="PF08100"/>
    </source>
</evidence>
<evidence type="ECO:0000256" key="3">
    <source>
        <dbReference type="ARBA" id="ARBA00022691"/>
    </source>
</evidence>
<dbReference type="PIRSF" id="PIRSF005739">
    <property type="entry name" value="O-mtase"/>
    <property type="match status" value="1"/>
</dbReference>
<dbReference type="InterPro" id="IPR036390">
    <property type="entry name" value="WH_DNA-bd_sf"/>
</dbReference>
<dbReference type="Pfam" id="PF00891">
    <property type="entry name" value="Methyltransf_2"/>
    <property type="match status" value="1"/>
</dbReference>